<accession>A0A9N9GM90</accession>
<feature type="compositionally biased region" description="Polar residues" evidence="1">
    <location>
        <begin position="1"/>
        <end position="10"/>
    </location>
</feature>
<dbReference type="EMBL" id="CAJVPV010006889">
    <property type="protein sequence ID" value="CAG8612001.1"/>
    <property type="molecule type" value="Genomic_DNA"/>
</dbReference>
<sequence length="43" mass="5007">MGRLSSQYRNKSYPLPPEFGNPSNLETLREILDRTSPQDLQKE</sequence>
<reference evidence="2" key="1">
    <citation type="submission" date="2021-06" db="EMBL/GenBank/DDBJ databases">
        <authorList>
            <person name="Kallberg Y."/>
            <person name="Tangrot J."/>
            <person name="Rosling A."/>
        </authorList>
    </citation>
    <scope>NUCLEOTIDE SEQUENCE</scope>
    <source>
        <strain evidence="2">CL551</strain>
    </source>
</reference>
<evidence type="ECO:0000313" key="2">
    <source>
        <dbReference type="EMBL" id="CAG8612001.1"/>
    </source>
</evidence>
<gene>
    <name evidence="2" type="ORF">AMORRO_LOCUS8261</name>
</gene>
<comment type="caution">
    <text evidence="2">The sequence shown here is derived from an EMBL/GenBank/DDBJ whole genome shotgun (WGS) entry which is preliminary data.</text>
</comment>
<name>A0A9N9GM90_9GLOM</name>
<protein>
    <submittedName>
        <fullName evidence="2">9672_t:CDS:1</fullName>
    </submittedName>
</protein>
<feature type="region of interest" description="Disordered" evidence="1">
    <location>
        <begin position="1"/>
        <end position="24"/>
    </location>
</feature>
<proteinExistence type="predicted"/>
<evidence type="ECO:0000256" key="1">
    <source>
        <dbReference type="SAM" id="MobiDB-lite"/>
    </source>
</evidence>
<evidence type="ECO:0000313" key="3">
    <source>
        <dbReference type="Proteomes" id="UP000789342"/>
    </source>
</evidence>
<feature type="non-terminal residue" evidence="2">
    <location>
        <position position="43"/>
    </location>
</feature>
<keyword evidence="3" id="KW-1185">Reference proteome</keyword>
<dbReference type="Proteomes" id="UP000789342">
    <property type="component" value="Unassembled WGS sequence"/>
</dbReference>
<dbReference type="AlphaFoldDB" id="A0A9N9GM90"/>
<organism evidence="2 3">
    <name type="scientific">Acaulospora morrowiae</name>
    <dbReference type="NCBI Taxonomy" id="94023"/>
    <lineage>
        <taxon>Eukaryota</taxon>
        <taxon>Fungi</taxon>
        <taxon>Fungi incertae sedis</taxon>
        <taxon>Mucoromycota</taxon>
        <taxon>Glomeromycotina</taxon>
        <taxon>Glomeromycetes</taxon>
        <taxon>Diversisporales</taxon>
        <taxon>Acaulosporaceae</taxon>
        <taxon>Acaulospora</taxon>
    </lineage>
</organism>